<gene>
    <name evidence="1" type="ORF">g.28412</name>
</gene>
<evidence type="ECO:0000313" key="1">
    <source>
        <dbReference type="EMBL" id="JAS35580.1"/>
    </source>
</evidence>
<name>A0A1B6ECG6_9HEMI</name>
<organism evidence="1">
    <name type="scientific">Clastoptera arizonana</name>
    <name type="common">Arizona spittle bug</name>
    <dbReference type="NCBI Taxonomy" id="38151"/>
    <lineage>
        <taxon>Eukaryota</taxon>
        <taxon>Metazoa</taxon>
        <taxon>Ecdysozoa</taxon>
        <taxon>Arthropoda</taxon>
        <taxon>Hexapoda</taxon>
        <taxon>Insecta</taxon>
        <taxon>Pterygota</taxon>
        <taxon>Neoptera</taxon>
        <taxon>Paraneoptera</taxon>
        <taxon>Hemiptera</taxon>
        <taxon>Auchenorrhyncha</taxon>
        <taxon>Cercopoidea</taxon>
        <taxon>Clastopteridae</taxon>
        <taxon>Clastoptera</taxon>
    </lineage>
</organism>
<sequence length="177" mass="20275">MFCLRRLSMIQSPLANISFANKTQSNQLWHWLTIIFNSNLSGIDKTFTRRVSQSRINEIGPDRACAEWLMRNGALIRWKGDTNFLTSYDNLPKDDEATGKKFHLQEVDATDSSIAHHGFAHFKNCKYIECIKFDNCLYLEDQGLKDLEAVKSSLESLIIWRCPNITDDGLLSLTSLL</sequence>
<proteinExistence type="predicted"/>
<accession>A0A1B6ECG6</accession>
<reference evidence="1" key="1">
    <citation type="submission" date="2015-12" db="EMBL/GenBank/DDBJ databases">
        <title>De novo transcriptome assembly of four potential Pierce s Disease insect vectors from Arizona vineyards.</title>
        <authorList>
            <person name="Tassone E.E."/>
        </authorList>
    </citation>
    <scope>NUCLEOTIDE SEQUENCE</scope>
</reference>
<dbReference type="SUPFAM" id="SSF52047">
    <property type="entry name" value="RNI-like"/>
    <property type="match status" value="1"/>
</dbReference>
<dbReference type="InterPro" id="IPR032675">
    <property type="entry name" value="LRR_dom_sf"/>
</dbReference>
<dbReference type="InterPro" id="IPR006553">
    <property type="entry name" value="Leu-rich_rpt_Cys-con_subtyp"/>
</dbReference>
<protein>
    <submittedName>
        <fullName evidence="1">Uncharacterized protein</fullName>
    </submittedName>
</protein>
<dbReference type="Gene3D" id="3.80.10.10">
    <property type="entry name" value="Ribonuclease Inhibitor"/>
    <property type="match status" value="1"/>
</dbReference>
<dbReference type="SMART" id="SM00367">
    <property type="entry name" value="LRR_CC"/>
    <property type="match status" value="1"/>
</dbReference>
<dbReference type="AlphaFoldDB" id="A0A1B6ECG6"/>
<dbReference type="EMBL" id="GEDC01001718">
    <property type="protein sequence ID" value="JAS35580.1"/>
    <property type="molecule type" value="Transcribed_RNA"/>
</dbReference>